<gene>
    <name evidence="1" type="ORF">POPTR_004G186250v4</name>
</gene>
<keyword evidence="2" id="KW-1185">Reference proteome</keyword>
<reference evidence="1 2" key="1">
    <citation type="journal article" date="2006" name="Science">
        <title>The genome of black cottonwood, Populus trichocarpa (Torr. &amp; Gray).</title>
        <authorList>
            <person name="Tuskan G.A."/>
            <person name="Difazio S."/>
            <person name="Jansson S."/>
            <person name="Bohlmann J."/>
            <person name="Grigoriev I."/>
            <person name="Hellsten U."/>
            <person name="Putnam N."/>
            <person name="Ralph S."/>
            <person name="Rombauts S."/>
            <person name="Salamov A."/>
            <person name="Schein J."/>
            <person name="Sterck L."/>
            <person name="Aerts A."/>
            <person name="Bhalerao R.R."/>
            <person name="Bhalerao R.P."/>
            <person name="Blaudez D."/>
            <person name="Boerjan W."/>
            <person name="Brun A."/>
            <person name="Brunner A."/>
            <person name="Busov V."/>
            <person name="Campbell M."/>
            <person name="Carlson J."/>
            <person name="Chalot M."/>
            <person name="Chapman J."/>
            <person name="Chen G.L."/>
            <person name="Cooper D."/>
            <person name="Coutinho P.M."/>
            <person name="Couturier J."/>
            <person name="Covert S."/>
            <person name="Cronk Q."/>
            <person name="Cunningham R."/>
            <person name="Davis J."/>
            <person name="Degroeve S."/>
            <person name="Dejardin A."/>
            <person name="Depamphilis C."/>
            <person name="Detter J."/>
            <person name="Dirks B."/>
            <person name="Dubchak I."/>
            <person name="Duplessis S."/>
            <person name="Ehlting J."/>
            <person name="Ellis B."/>
            <person name="Gendler K."/>
            <person name="Goodstein D."/>
            <person name="Gribskov M."/>
            <person name="Grimwood J."/>
            <person name="Groover A."/>
            <person name="Gunter L."/>
            <person name="Hamberger B."/>
            <person name="Heinze B."/>
            <person name="Helariutta Y."/>
            <person name="Henrissat B."/>
            <person name="Holligan D."/>
            <person name="Holt R."/>
            <person name="Huang W."/>
            <person name="Islam-Faridi N."/>
            <person name="Jones S."/>
            <person name="Jones-Rhoades M."/>
            <person name="Jorgensen R."/>
            <person name="Joshi C."/>
            <person name="Kangasjarvi J."/>
            <person name="Karlsson J."/>
            <person name="Kelleher C."/>
            <person name="Kirkpatrick R."/>
            <person name="Kirst M."/>
            <person name="Kohler A."/>
            <person name="Kalluri U."/>
            <person name="Larimer F."/>
            <person name="Leebens-Mack J."/>
            <person name="Leple J.C."/>
            <person name="Locascio P."/>
            <person name="Lou Y."/>
            <person name="Lucas S."/>
            <person name="Martin F."/>
            <person name="Montanini B."/>
            <person name="Napoli C."/>
            <person name="Nelson D.R."/>
            <person name="Nelson C."/>
            <person name="Nieminen K."/>
            <person name="Nilsson O."/>
            <person name="Pereda V."/>
            <person name="Peter G."/>
            <person name="Philippe R."/>
            <person name="Pilate G."/>
            <person name="Poliakov A."/>
            <person name="Razumovskaya J."/>
            <person name="Richardson P."/>
            <person name="Rinaldi C."/>
            <person name="Ritland K."/>
            <person name="Rouze P."/>
            <person name="Ryaboy D."/>
            <person name="Schmutz J."/>
            <person name="Schrader J."/>
            <person name="Segerman B."/>
            <person name="Shin H."/>
            <person name="Siddiqui A."/>
            <person name="Sterky F."/>
            <person name="Terry A."/>
            <person name="Tsai C.J."/>
            <person name="Uberbacher E."/>
            <person name="Unneberg P."/>
            <person name="Vahala J."/>
            <person name="Wall K."/>
            <person name="Wessler S."/>
            <person name="Yang G."/>
            <person name="Yin T."/>
            <person name="Douglas C."/>
            <person name="Marra M."/>
            <person name="Sandberg G."/>
            <person name="Van de Peer Y."/>
            <person name="Rokhsar D."/>
        </authorList>
    </citation>
    <scope>NUCLEOTIDE SEQUENCE [LARGE SCALE GENOMIC DNA]</scope>
    <source>
        <strain evidence="2">cv. Nisqually</strain>
    </source>
</reference>
<sequence>MAEYDIHNFLTAGVKGRGLTYLARLFSHPFGWCWWAWAGSMAVLILGQFFHLPFGAATYCGWLINSFCICLSLSRPALPSQLKPPMGVHLFVPSICSDGAACQLFFCHPWSDSQVFLA</sequence>
<protein>
    <submittedName>
        <fullName evidence="1">Uncharacterized protein</fullName>
    </submittedName>
</protein>
<evidence type="ECO:0000313" key="1">
    <source>
        <dbReference type="EMBL" id="KAI9396796.1"/>
    </source>
</evidence>
<dbReference type="EMBL" id="CM009293">
    <property type="protein sequence ID" value="KAI9396796.1"/>
    <property type="molecule type" value="Genomic_DNA"/>
</dbReference>
<dbReference type="Proteomes" id="UP000006729">
    <property type="component" value="Chromosome 4"/>
</dbReference>
<organism evidence="1 2">
    <name type="scientific">Populus trichocarpa</name>
    <name type="common">Western balsam poplar</name>
    <name type="synonym">Populus balsamifera subsp. trichocarpa</name>
    <dbReference type="NCBI Taxonomy" id="3694"/>
    <lineage>
        <taxon>Eukaryota</taxon>
        <taxon>Viridiplantae</taxon>
        <taxon>Streptophyta</taxon>
        <taxon>Embryophyta</taxon>
        <taxon>Tracheophyta</taxon>
        <taxon>Spermatophyta</taxon>
        <taxon>Magnoliopsida</taxon>
        <taxon>eudicotyledons</taxon>
        <taxon>Gunneridae</taxon>
        <taxon>Pentapetalae</taxon>
        <taxon>rosids</taxon>
        <taxon>fabids</taxon>
        <taxon>Malpighiales</taxon>
        <taxon>Salicaceae</taxon>
        <taxon>Saliceae</taxon>
        <taxon>Populus</taxon>
    </lineage>
</organism>
<name>A0ACC0T5G5_POPTR</name>
<evidence type="ECO:0000313" key="2">
    <source>
        <dbReference type="Proteomes" id="UP000006729"/>
    </source>
</evidence>
<proteinExistence type="predicted"/>
<comment type="caution">
    <text evidence="1">The sequence shown here is derived from an EMBL/GenBank/DDBJ whole genome shotgun (WGS) entry which is preliminary data.</text>
</comment>
<accession>A0ACC0T5G5</accession>